<feature type="non-terminal residue" evidence="2">
    <location>
        <position position="270"/>
    </location>
</feature>
<sequence length="270" mass="28043">AEASADPHRALPDSGAAVRGAAGQAPLPGRSGAHGGPAAPWSPAAGRDGARRRSIGGRAHPAPAGSATANACRGVRWQWLERTGGGRAGSSHMAPGGRRRLPLSRLPAVERQPFGEGSAGRRAAGACGSSGCGAPGSHRCGGHEHRQRGCGQSRRFGRGRRRGPGDPVRQPRCRSAAALPLVAGQAAVPPRDRRRRRPAPVACAGGADRRRARPDHPRRAHRRAAPEHPQSRVRPDGAGRRAQRPVRPAAFRSGDGRSAGGRARRGARAM</sequence>
<feature type="compositionally biased region" description="Basic and acidic residues" evidence="1">
    <location>
        <begin position="1"/>
        <end position="11"/>
    </location>
</feature>
<feature type="compositionally biased region" description="Basic residues" evidence="1">
    <location>
        <begin position="210"/>
        <end position="223"/>
    </location>
</feature>
<feature type="compositionally biased region" description="Low complexity" evidence="1">
    <location>
        <begin position="36"/>
        <end position="46"/>
    </location>
</feature>
<reference evidence="2" key="1">
    <citation type="submission" date="2020-02" db="EMBL/GenBank/DDBJ databases">
        <authorList>
            <person name="Meier V. D."/>
        </authorList>
    </citation>
    <scope>NUCLEOTIDE SEQUENCE</scope>
    <source>
        <strain evidence="2">AVDCRST_MAG31</strain>
    </source>
</reference>
<dbReference type="EMBL" id="CADCWA010000090">
    <property type="protein sequence ID" value="CAA9516304.1"/>
    <property type="molecule type" value="Genomic_DNA"/>
</dbReference>
<name>A0A6J4T8Z2_9SPHN</name>
<accession>A0A6J4T8Z2</accession>
<proteinExistence type="predicted"/>
<dbReference type="AlphaFoldDB" id="A0A6J4T8Z2"/>
<feature type="region of interest" description="Disordered" evidence="1">
    <location>
        <begin position="1"/>
        <end position="70"/>
    </location>
</feature>
<feature type="compositionally biased region" description="Basic and acidic residues" evidence="1">
    <location>
        <begin position="224"/>
        <end position="239"/>
    </location>
</feature>
<organism evidence="2">
    <name type="scientific">uncultured Sphingomonas sp</name>
    <dbReference type="NCBI Taxonomy" id="158754"/>
    <lineage>
        <taxon>Bacteria</taxon>
        <taxon>Pseudomonadati</taxon>
        <taxon>Pseudomonadota</taxon>
        <taxon>Alphaproteobacteria</taxon>
        <taxon>Sphingomonadales</taxon>
        <taxon>Sphingomonadaceae</taxon>
        <taxon>Sphingomonas</taxon>
        <taxon>environmental samples</taxon>
    </lineage>
</organism>
<gene>
    <name evidence="2" type="ORF">AVDCRST_MAG31-1302</name>
</gene>
<evidence type="ECO:0000313" key="2">
    <source>
        <dbReference type="EMBL" id="CAA9516304.1"/>
    </source>
</evidence>
<protein>
    <submittedName>
        <fullName evidence="2">Uncharacterized protein</fullName>
    </submittedName>
</protein>
<feature type="compositionally biased region" description="Low complexity" evidence="1">
    <location>
        <begin position="165"/>
        <end position="189"/>
    </location>
</feature>
<evidence type="ECO:0000256" key="1">
    <source>
        <dbReference type="SAM" id="MobiDB-lite"/>
    </source>
</evidence>
<feature type="region of interest" description="Disordered" evidence="1">
    <location>
        <begin position="83"/>
        <end position="270"/>
    </location>
</feature>
<feature type="non-terminal residue" evidence="2">
    <location>
        <position position="1"/>
    </location>
</feature>